<dbReference type="VEuPathDB" id="FungiDB:RO3G_00817"/>
<sequence length="88" mass="10270">MSQGWMFNSAKAENIAAHYGKKFVNSLTCMSDNYWFLVTSLNVFIHNNPKVDDFADQSKIAYQSNPVAYIRRKSRFKLEYFEFSIKIG</sequence>
<keyword evidence="2" id="KW-1185">Reference proteome</keyword>
<proteinExistence type="predicted"/>
<gene>
    <name evidence="1" type="ORF">RO3G_00817</name>
</gene>
<protein>
    <submittedName>
        <fullName evidence="1">Uncharacterized protein</fullName>
    </submittedName>
</protein>
<name>I1BIT3_RHIO9</name>
<reference evidence="1 2" key="1">
    <citation type="journal article" date="2009" name="PLoS Genet.">
        <title>Genomic analysis of the basal lineage fungus Rhizopus oryzae reveals a whole-genome duplication.</title>
        <authorList>
            <person name="Ma L.-J."/>
            <person name="Ibrahim A.S."/>
            <person name="Skory C."/>
            <person name="Grabherr M.G."/>
            <person name="Burger G."/>
            <person name="Butler M."/>
            <person name="Elias M."/>
            <person name="Idnurm A."/>
            <person name="Lang B.F."/>
            <person name="Sone T."/>
            <person name="Abe A."/>
            <person name="Calvo S.E."/>
            <person name="Corrochano L.M."/>
            <person name="Engels R."/>
            <person name="Fu J."/>
            <person name="Hansberg W."/>
            <person name="Kim J.-M."/>
            <person name="Kodira C.D."/>
            <person name="Koehrsen M.J."/>
            <person name="Liu B."/>
            <person name="Miranda-Saavedra D."/>
            <person name="O'Leary S."/>
            <person name="Ortiz-Castellanos L."/>
            <person name="Poulter R."/>
            <person name="Rodriguez-Romero J."/>
            <person name="Ruiz-Herrera J."/>
            <person name="Shen Y.-Q."/>
            <person name="Zeng Q."/>
            <person name="Galagan J."/>
            <person name="Birren B.W."/>
            <person name="Cuomo C.A."/>
            <person name="Wickes B.L."/>
        </authorList>
    </citation>
    <scope>NUCLEOTIDE SEQUENCE [LARGE SCALE GENOMIC DNA]</scope>
    <source>
        <strain evidence="2">RA 99-880 / ATCC MYA-4621 / FGSC 9543 / NRRL 43880</strain>
    </source>
</reference>
<dbReference type="InParanoid" id="I1BIT3"/>
<dbReference type="AlphaFoldDB" id="I1BIT3"/>
<evidence type="ECO:0000313" key="1">
    <source>
        <dbReference type="EMBL" id="EIE76113.1"/>
    </source>
</evidence>
<dbReference type="EMBL" id="CH476732">
    <property type="protein sequence ID" value="EIE76113.1"/>
    <property type="molecule type" value="Genomic_DNA"/>
</dbReference>
<dbReference type="RefSeq" id="XP_067511509.1">
    <property type="nucleotide sequence ID" value="XM_067655408.1"/>
</dbReference>
<dbReference type="Proteomes" id="UP000009138">
    <property type="component" value="Unassembled WGS sequence"/>
</dbReference>
<evidence type="ECO:0000313" key="2">
    <source>
        <dbReference type="Proteomes" id="UP000009138"/>
    </source>
</evidence>
<organism evidence="1 2">
    <name type="scientific">Rhizopus delemar (strain RA 99-880 / ATCC MYA-4621 / FGSC 9543 / NRRL 43880)</name>
    <name type="common">Mucormycosis agent</name>
    <name type="synonym">Rhizopus arrhizus var. delemar</name>
    <dbReference type="NCBI Taxonomy" id="246409"/>
    <lineage>
        <taxon>Eukaryota</taxon>
        <taxon>Fungi</taxon>
        <taxon>Fungi incertae sedis</taxon>
        <taxon>Mucoromycota</taxon>
        <taxon>Mucoromycotina</taxon>
        <taxon>Mucoromycetes</taxon>
        <taxon>Mucorales</taxon>
        <taxon>Mucorineae</taxon>
        <taxon>Rhizopodaceae</taxon>
        <taxon>Rhizopus</taxon>
    </lineage>
</organism>
<dbReference type="OrthoDB" id="2238225at2759"/>
<dbReference type="GeneID" id="93607789"/>
<accession>I1BIT3</accession>